<name>A0A2T2WNM7_9FIRM</name>
<organism evidence="1 2">
    <name type="scientific">Sulfobacillus benefaciens</name>
    <dbReference type="NCBI Taxonomy" id="453960"/>
    <lineage>
        <taxon>Bacteria</taxon>
        <taxon>Bacillati</taxon>
        <taxon>Bacillota</taxon>
        <taxon>Clostridia</taxon>
        <taxon>Eubacteriales</taxon>
        <taxon>Clostridiales Family XVII. Incertae Sedis</taxon>
        <taxon>Sulfobacillus</taxon>
    </lineage>
</organism>
<sequence length="116" mass="12718">MYSKKECYDGNAKFPASHSGGFLDAAAFTRTSSCRARIGSPVPESREAPAGYNGFPIQSVELAKLRLILSDHRILLGFVNAAVNLNLFLENKFATAIRKDYSVGEDDKDDGEDDEK</sequence>
<proteinExistence type="predicted"/>
<comment type="caution">
    <text evidence="1">The sequence shown here is derived from an EMBL/GenBank/DDBJ whole genome shotgun (WGS) entry which is preliminary data.</text>
</comment>
<dbReference type="AlphaFoldDB" id="A0A2T2WNM7"/>
<accession>A0A2T2WNM7</accession>
<dbReference type="Proteomes" id="UP000242699">
    <property type="component" value="Unassembled WGS sequence"/>
</dbReference>
<evidence type="ECO:0000313" key="2">
    <source>
        <dbReference type="Proteomes" id="UP000242699"/>
    </source>
</evidence>
<gene>
    <name evidence="1" type="ORF">C7B43_19830</name>
</gene>
<evidence type="ECO:0000313" key="1">
    <source>
        <dbReference type="EMBL" id="PSR23855.1"/>
    </source>
</evidence>
<reference evidence="1 2" key="1">
    <citation type="journal article" date="2014" name="BMC Genomics">
        <title>Comparison of environmental and isolate Sulfobacillus genomes reveals diverse carbon, sulfur, nitrogen, and hydrogen metabolisms.</title>
        <authorList>
            <person name="Justice N.B."/>
            <person name="Norman A."/>
            <person name="Brown C.T."/>
            <person name="Singh A."/>
            <person name="Thomas B.C."/>
            <person name="Banfield J.F."/>
        </authorList>
    </citation>
    <scope>NUCLEOTIDE SEQUENCE [LARGE SCALE GENOMIC DNA]</scope>
    <source>
        <strain evidence="1">AMDSBA1</strain>
    </source>
</reference>
<protein>
    <submittedName>
        <fullName evidence="1">Uncharacterized protein</fullName>
    </submittedName>
</protein>
<dbReference type="EMBL" id="PXYT01000089">
    <property type="protein sequence ID" value="PSR23855.1"/>
    <property type="molecule type" value="Genomic_DNA"/>
</dbReference>